<dbReference type="PROSITE" id="PS50943">
    <property type="entry name" value="HTH_CROC1"/>
    <property type="match status" value="1"/>
</dbReference>
<dbReference type="AlphaFoldDB" id="A0A174KAG6"/>
<organism evidence="3 4">
    <name type="scientific">Clostridium disporicum</name>
    <dbReference type="NCBI Taxonomy" id="84024"/>
    <lineage>
        <taxon>Bacteria</taxon>
        <taxon>Bacillati</taxon>
        <taxon>Bacillota</taxon>
        <taxon>Clostridia</taxon>
        <taxon>Eubacteriales</taxon>
        <taxon>Clostridiaceae</taxon>
        <taxon>Clostridium</taxon>
    </lineage>
</organism>
<dbReference type="EMBL" id="CYZX01000025">
    <property type="protein sequence ID" value="CUP09004.1"/>
    <property type="molecule type" value="Genomic_DNA"/>
</dbReference>
<dbReference type="CDD" id="cd00093">
    <property type="entry name" value="HTH_XRE"/>
    <property type="match status" value="1"/>
</dbReference>
<accession>A0A174KAG6</accession>
<dbReference type="SUPFAM" id="SSF47413">
    <property type="entry name" value="lambda repressor-like DNA-binding domains"/>
    <property type="match status" value="1"/>
</dbReference>
<dbReference type="GO" id="GO:0005829">
    <property type="term" value="C:cytosol"/>
    <property type="evidence" value="ECO:0007669"/>
    <property type="project" value="TreeGrafter"/>
</dbReference>
<evidence type="ECO:0000313" key="4">
    <source>
        <dbReference type="Proteomes" id="UP000095594"/>
    </source>
</evidence>
<proteinExistence type="predicted"/>
<dbReference type="InterPro" id="IPR050807">
    <property type="entry name" value="TransReg_Diox_bact_type"/>
</dbReference>
<dbReference type="OrthoDB" id="1786948at2"/>
<name>A0A174KAG6_9CLOT</name>
<protein>
    <submittedName>
        <fullName evidence="3">Transcriptional regulator</fullName>
    </submittedName>
</protein>
<dbReference type="InterPro" id="IPR010982">
    <property type="entry name" value="Lambda_DNA-bd_dom_sf"/>
</dbReference>
<dbReference type="InterPro" id="IPR001387">
    <property type="entry name" value="Cro/C1-type_HTH"/>
</dbReference>
<evidence type="ECO:0000259" key="2">
    <source>
        <dbReference type="PROSITE" id="PS50943"/>
    </source>
</evidence>
<dbReference type="Proteomes" id="UP000095594">
    <property type="component" value="Unassembled WGS sequence"/>
</dbReference>
<evidence type="ECO:0000313" key="3">
    <source>
        <dbReference type="EMBL" id="CUP09004.1"/>
    </source>
</evidence>
<dbReference type="PANTHER" id="PTHR46797:SF1">
    <property type="entry name" value="METHYLPHOSPHONATE SYNTHASE"/>
    <property type="match status" value="1"/>
</dbReference>
<reference evidence="3 4" key="1">
    <citation type="submission" date="2015-09" db="EMBL/GenBank/DDBJ databases">
        <authorList>
            <consortium name="Pathogen Informatics"/>
        </authorList>
    </citation>
    <scope>NUCLEOTIDE SEQUENCE [LARGE SCALE GENOMIC DNA]</scope>
    <source>
        <strain evidence="3 4">2789STDY5834856</strain>
    </source>
</reference>
<dbReference type="PANTHER" id="PTHR46797">
    <property type="entry name" value="HTH-TYPE TRANSCRIPTIONAL REGULATOR"/>
    <property type="match status" value="1"/>
</dbReference>
<dbReference type="GO" id="GO:0003677">
    <property type="term" value="F:DNA binding"/>
    <property type="evidence" value="ECO:0007669"/>
    <property type="project" value="UniProtKB-KW"/>
</dbReference>
<dbReference type="GO" id="GO:0003700">
    <property type="term" value="F:DNA-binding transcription factor activity"/>
    <property type="evidence" value="ECO:0007669"/>
    <property type="project" value="TreeGrafter"/>
</dbReference>
<keyword evidence="1" id="KW-0238">DNA-binding</keyword>
<dbReference type="RefSeq" id="WP_055267886.1">
    <property type="nucleotide sequence ID" value="NZ_CABIXQ010000025.1"/>
</dbReference>
<dbReference type="Gene3D" id="1.10.260.40">
    <property type="entry name" value="lambda repressor-like DNA-binding domains"/>
    <property type="match status" value="1"/>
</dbReference>
<sequence length="112" mass="12925">MSLGKRLKKFRKCNGLSLKELSALTNLSISFLSDIEHDRSNPSINNLKILSSALNIPMYHLLEDSNSPSSDNSIDFSELVPILMEFEDWDNEDKIELFYYLKAKKTIRDLKK</sequence>
<dbReference type="SMART" id="SM00530">
    <property type="entry name" value="HTH_XRE"/>
    <property type="match status" value="1"/>
</dbReference>
<evidence type="ECO:0000256" key="1">
    <source>
        <dbReference type="ARBA" id="ARBA00023125"/>
    </source>
</evidence>
<feature type="domain" description="HTH cro/C1-type" evidence="2">
    <location>
        <begin position="7"/>
        <end position="61"/>
    </location>
</feature>
<dbReference type="Pfam" id="PF01381">
    <property type="entry name" value="HTH_3"/>
    <property type="match status" value="1"/>
</dbReference>
<gene>
    <name evidence="3" type="primary">sinR_2</name>
    <name evidence="3" type="ORF">ERS852471_02973</name>
</gene>